<gene>
    <name evidence="4" type="ORF">EXN23_25775</name>
    <name evidence="3" type="ORF">O9X88_24820</name>
</gene>
<evidence type="ECO:0000313" key="4">
    <source>
        <dbReference type="EMBL" id="TRA82857.1"/>
    </source>
</evidence>
<reference evidence="3" key="3">
    <citation type="submission" date="2022-12" db="EMBL/GenBank/DDBJ databases">
        <title>Draft genome sequences of 22 rhizogenic Agrobacterium biovar 1 strains, the causative agent of hairy root disease.</title>
        <authorList>
            <person name="Kim N."/>
            <person name="Vargas P."/>
            <person name="Rediers H."/>
        </authorList>
    </citation>
    <scope>NUCLEOTIDE SEQUENCE</scope>
    <source>
        <strain evidence="3">ST15.13.006</strain>
    </source>
</reference>
<dbReference type="InterPro" id="IPR012495">
    <property type="entry name" value="TadE-like_dom"/>
</dbReference>
<keyword evidence="1" id="KW-0472">Membrane</keyword>
<dbReference type="Proteomes" id="UP001151018">
    <property type="component" value="Unassembled WGS sequence"/>
</dbReference>
<sequence length="145" mass="15525">MSGGFQKLWRSNSGATAVEFALVMPVFLLLLFGIMEFGRMLWTSHALHDTAIATARCMGVPQLECEENGVYSATKAMAFAKNTAAGWYVSLDSASVTLDHEADCYGLAGFSHVKISHQFSTVVPSLLTSLAGGTGLRAEACFTNH</sequence>
<keyword evidence="5" id="KW-1185">Reference proteome</keyword>
<protein>
    <submittedName>
        <fullName evidence="3">Pilus assembly protein</fullName>
    </submittedName>
</protein>
<dbReference type="AlphaFoldDB" id="A0A9X3KUY1"/>
<reference evidence="4" key="2">
    <citation type="submission" date="2019-02" db="EMBL/GenBank/DDBJ databases">
        <authorList>
            <person name="Baeyen S."/>
        </authorList>
    </citation>
    <scope>NUCLEOTIDE SEQUENCE</scope>
    <source>
        <strain evidence="4">GBBC3283</strain>
    </source>
</reference>
<dbReference type="Proteomes" id="UP000319481">
    <property type="component" value="Unassembled WGS sequence"/>
</dbReference>
<comment type="caution">
    <text evidence="3">The sequence shown here is derived from an EMBL/GenBank/DDBJ whole genome shotgun (WGS) entry which is preliminary data.</text>
</comment>
<keyword evidence="1" id="KW-1133">Transmembrane helix</keyword>
<dbReference type="RefSeq" id="WP_142914317.1">
    <property type="nucleotide sequence ID" value="NZ_JAPZLN010000005.1"/>
</dbReference>
<evidence type="ECO:0000313" key="6">
    <source>
        <dbReference type="Proteomes" id="UP001151018"/>
    </source>
</evidence>
<dbReference type="EMBL" id="JAPZLR010000041">
    <property type="protein sequence ID" value="MCZ7940753.1"/>
    <property type="molecule type" value="Genomic_DNA"/>
</dbReference>
<dbReference type="GeneID" id="79864538"/>
<name>A0A9X3KUY1_9HYPH</name>
<feature type="domain" description="TadE-like" evidence="2">
    <location>
        <begin position="14"/>
        <end position="56"/>
    </location>
</feature>
<evidence type="ECO:0000313" key="5">
    <source>
        <dbReference type="Proteomes" id="UP000319481"/>
    </source>
</evidence>
<dbReference type="Pfam" id="PF07811">
    <property type="entry name" value="TadE"/>
    <property type="match status" value="1"/>
</dbReference>
<evidence type="ECO:0000256" key="1">
    <source>
        <dbReference type="SAM" id="Phobius"/>
    </source>
</evidence>
<keyword evidence="1" id="KW-0812">Transmembrane</keyword>
<evidence type="ECO:0000313" key="3">
    <source>
        <dbReference type="EMBL" id="MCZ7940753.1"/>
    </source>
</evidence>
<feature type="transmembrane region" description="Helical" evidence="1">
    <location>
        <begin position="20"/>
        <end position="38"/>
    </location>
</feature>
<dbReference type="EMBL" id="SGNZ01000031">
    <property type="protein sequence ID" value="TRA82857.1"/>
    <property type="molecule type" value="Genomic_DNA"/>
</dbReference>
<organism evidence="3 6">
    <name type="scientific">Agrobacterium salinitolerans</name>
    <dbReference type="NCBI Taxonomy" id="1183413"/>
    <lineage>
        <taxon>Bacteria</taxon>
        <taxon>Pseudomonadati</taxon>
        <taxon>Pseudomonadota</taxon>
        <taxon>Alphaproteobacteria</taxon>
        <taxon>Hyphomicrobiales</taxon>
        <taxon>Rhizobiaceae</taxon>
        <taxon>Rhizobium/Agrobacterium group</taxon>
        <taxon>Agrobacterium</taxon>
    </lineage>
</organism>
<proteinExistence type="predicted"/>
<evidence type="ECO:0000259" key="2">
    <source>
        <dbReference type="Pfam" id="PF07811"/>
    </source>
</evidence>
<accession>A0A9X3KUY1</accession>
<reference evidence="4 5" key="1">
    <citation type="journal article" date="2019" name="Appl. Microbiol. Biotechnol.">
        <title>Differential efficiency of wild type rhizogenic strains for rol gene transformation of plants.</title>
        <authorList>
            <person name="Desmet S."/>
            <person name="De Keyser E."/>
            <person name="Van Vaerenbergh J."/>
            <person name="Baeyen S."/>
            <person name="Van Huylenbroeck J."/>
            <person name="Geelen D."/>
            <person name="Dhooghe E."/>
        </authorList>
    </citation>
    <scope>NUCLEOTIDE SEQUENCE [LARGE SCALE GENOMIC DNA]</scope>
    <source>
        <strain evidence="4 5">GBBC3283</strain>
    </source>
</reference>